<dbReference type="Pfam" id="PF19573">
    <property type="entry name" value="DUF6089"/>
    <property type="match status" value="1"/>
</dbReference>
<feature type="signal peptide" evidence="1">
    <location>
        <begin position="1"/>
        <end position="20"/>
    </location>
</feature>
<dbReference type="EMBL" id="JALJEJ010000004">
    <property type="protein sequence ID" value="MCJ8210149.1"/>
    <property type="molecule type" value="Genomic_DNA"/>
</dbReference>
<reference evidence="3" key="1">
    <citation type="submission" date="2022-04" db="EMBL/GenBank/DDBJ databases">
        <title>Mucilaginibacter sp. RS28 isolated from freshwater.</title>
        <authorList>
            <person name="Ko S.-R."/>
        </authorList>
    </citation>
    <scope>NUCLEOTIDE SEQUENCE</scope>
    <source>
        <strain evidence="3">RS28</strain>
    </source>
</reference>
<comment type="caution">
    <text evidence="3">The sequence shown here is derived from an EMBL/GenBank/DDBJ whole genome shotgun (WGS) entry which is preliminary data.</text>
</comment>
<evidence type="ECO:0000256" key="1">
    <source>
        <dbReference type="SAM" id="SignalP"/>
    </source>
</evidence>
<name>A0A9X2B915_9SPHI</name>
<gene>
    <name evidence="3" type="ORF">MUY27_10545</name>
</gene>
<dbReference type="Proteomes" id="UP001139450">
    <property type="component" value="Unassembled WGS sequence"/>
</dbReference>
<evidence type="ECO:0000313" key="4">
    <source>
        <dbReference type="Proteomes" id="UP001139450"/>
    </source>
</evidence>
<dbReference type="AlphaFoldDB" id="A0A9X2B915"/>
<dbReference type="Gene3D" id="2.40.160.20">
    <property type="match status" value="1"/>
</dbReference>
<keyword evidence="4" id="KW-1185">Reference proteome</keyword>
<dbReference type="InterPro" id="IPR011250">
    <property type="entry name" value="OMP/PagP_B-barrel"/>
</dbReference>
<dbReference type="InterPro" id="IPR045743">
    <property type="entry name" value="DUF6089"/>
</dbReference>
<sequence length="266" mass="29851">MLKKLLLFSLALFSVLQSMAQKWDIGISGGGSGYMGDLNQRNVFQVSGPAVGGFVRRNFSDYVSAKIGFMHGQVVAADRWSSDAETQSRNLSFFSNLDELAATVEFNFMKFRPGIDLHAFTPYVFAGIGAVNFNPKAYDYNGNLYELRPLMTEGQSKPYPNVVMTIPFGAGVKYNFYRNLSLSAEAGYRIPNTDYLDDVSGMYANPTNFTAKQKEFADRRLSSDYGSYGTQRGDGRSKDTYMFFTVSLTFTFLSSDCYFTNSNRYR</sequence>
<dbReference type="RefSeq" id="WP_245129987.1">
    <property type="nucleotide sequence ID" value="NZ_JALJEJ010000004.1"/>
</dbReference>
<keyword evidence="1" id="KW-0732">Signal</keyword>
<feature type="chain" id="PRO_5040927902" evidence="1">
    <location>
        <begin position="21"/>
        <end position="266"/>
    </location>
</feature>
<dbReference type="SUPFAM" id="SSF56925">
    <property type="entry name" value="OMPA-like"/>
    <property type="match status" value="1"/>
</dbReference>
<evidence type="ECO:0000259" key="2">
    <source>
        <dbReference type="Pfam" id="PF19573"/>
    </source>
</evidence>
<protein>
    <submittedName>
        <fullName evidence="3">DUF6089 family protein</fullName>
    </submittedName>
</protein>
<proteinExistence type="predicted"/>
<accession>A0A9X2B915</accession>
<evidence type="ECO:0000313" key="3">
    <source>
        <dbReference type="EMBL" id="MCJ8210149.1"/>
    </source>
</evidence>
<organism evidence="3 4">
    <name type="scientific">Mucilaginibacter straminoryzae</name>
    <dbReference type="NCBI Taxonomy" id="2932774"/>
    <lineage>
        <taxon>Bacteria</taxon>
        <taxon>Pseudomonadati</taxon>
        <taxon>Bacteroidota</taxon>
        <taxon>Sphingobacteriia</taxon>
        <taxon>Sphingobacteriales</taxon>
        <taxon>Sphingobacteriaceae</taxon>
        <taxon>Mucilaginibacter</taxon>
    </lineage>
</organism>
<feature type="domain" description="DUF6089" evidence="2">
    <location>
        <begin position="3"/>
        <end position="260"/>
    </location>
</feature>